<dbReference type="AlphaFoldDB" id="A0A517YR09"/>
<protein>
    <submittedName>
        <fullName evidence="2">Uncharacterized protein</fullName>
    </submittedName>
</protein>
<keyword evidence="3" id="KW-1185">Reference proteome</keyword>
<feature type="region of interest" description="Disordered" evidence="1">
    <location>
        <begin position="84"/>
        <end position="110"/>
    </location>
</feature>
<dbReference type="Proteomes" id="UP000317369">
    <property type="component" value="Chromosome"/>
</dbReference>
<name>A0A517YR09_9BACT</name>
<dbReference type="OrthoDB" id="286017at2"/>
<gene>
    <name evidence="2" type="ORF">KS4_06940</name>
</gene>
<proteinExistence type="predicted"/>
<accession>A0A517YR09</accession>
<evidence type="ECO:0000256" key="1">
    <source>
        <dbReference type="SAM" id="MobiDB-lite"/>
    </source>
</evidence>
<feature type="compositionally biased region" description="Low complexity" evidence="1">
    <location>
        <begin position="95"/>
        <end position="110"/>
    </location>
</feature>
<sequence>MEQTNFHSEFQTKLADLMKEISTLPKTERTKLADLAGKTQQKHTELKKTVDGLQESLDYLRLSIKYLVFDLEATRRENSYLRKVIEEEDQTPEPGNDLGSDDFSSGDLNF</sequence>
<dbReference type="KEGG" id="pcor:KS4_06940"/>
<dbReference type="EMBL" id="CP036425">
    <property type="protein sequence ID" value="QDU32660.1"/>
    <property type="molecule type" value="Genomic_DNA"/>
</dbReference>
<dbReference type="RefSeq" id="WP_145074596.1">
    <property type="nucleotide sequence ID" value="NZ_CP036425.1"/>
</dbReference>
<evidence type="ECO:0000313" key="3">
    <source>
        <dbReference type="Proteomes" id="UP000317369"/>
    </source>
</evidence>
<organism evidence="2 3">
    <name type="scientific">Poriferisphaera corsica</name>
    <dbReference type="NCBI Taxonomy" id="2528020"/>
    <lineage>
        <taxon>Bacteria</taxon>
        <taxon>Pseudomonadati</taxon>
        <taxon>Planctomycetota</taxon>
        <taxon>Phycisphaerae</taxon>
        <taxon>Phycisphaerales</taxon>
        <taxon>Phycisphaeraceae</taxon>
        <taxon>Poriferisphaera</taxon>
    </lineage>
</organism>
<reference evidence="2 3" key="1">
    <citation type="submission" date="2019-02" db="EMBL/GenBank/DDBJ databases">
        <title>Deep-cultivation of Planctomycetes and their phenomic and genomic characterization uncovers novel biology.</title>
        <authorList>
            <person name="Wiegand S."/>
            <person name="Jogler M."/>
            <person name="Boedeker C."/>
            <person name="Pinto D."/>
            <person name="Vollmers J."/>
            <person name="Rivas-Marin E."/>
            <person name="Kohn T."/>
            <person name="Peeters S.H."/>
            <person name="Heuer A."/>
            <person name="Rast P."/>
            <person name="Oberbeckmann S."/>
            <person name="Bunk B."/>
            <person name="Jeske O."/>
            <person name="Meyerdierks A."/>
            <person name="Storesund J.E."/>
            <person name="Kallscheuer N."/>
            <person name="Luecker S."/>
            <person name="Lage O.M."/>
            <person name="Pohl T."/>
            <person name="Merkel B.J."/>
            <person name="Hornburger P."/>
            <person name="Mueller R.-W."/>
            <person name="Bruemmer F."/>
            <person name="Labrenz M."/>
            <person name="Spormann A.M."/>
            <person name="Op den Camp H."/>
            <person name="Overmann J."/>
            <person name="Amann R."/>
            <person name="Jetten M.S.M."/>
            <person name="Mascher T."/>
            <person name="Medema M.H."/>
            <person name="Devos D.P."/>
            <person name="Kaster A.-K."/>
            <person name="Ovreas L."/>
            <person name="Rohde M."/>
            <person name="Galperin M.Y."/>
            <person name="Jogler C."/>
        </authorList>
    </citation>
    <scope>NUCLEOTIDE SEQUENCE [LARGE SCALE GENOMIC DNA]</scope>
    <source>
        <strain evidence="2 3">KS4</strain>
    </source>
</reference>
<evidence type="ECO:0000313" key="2">
    <source>
        <dbReference type="EMBL" id="QDU32660.1"/>
    </source>
</evidence>